<reference evidence="1 2" key="1">
    <citation type="submission" date="2019-02" db="EMBL/GenBank/DDBJ databases">
        <title>Deep-cultivation of Planctomycetes and their phenomic and genomic characterization uncovers novel biology.</title>
        <authorList>
            <person name="Wiegand S."/>
            <person name="Jogler M."/>
            <person name="Boedeker C."/>
            <person name="Pinto D."/>
            <person name="Vollmers J."/>
            <person name="Rivas-Marin E."/>
            <person name="Kohn T."/>
            <person name="Peeters S.H."/>
            <person name="Heuer A."/>
            <person name="Rast P."/>
            <person name="Oberbeckmann S."/>
            <person name="Bunk B."/>
            <person name="Jeske O."/>
            <person name="Meyerdierks A."/>
            <person name="Storesund J.E."/>
            <person name="Kallscheuer N."/>
            <person name="Luecker S."/>
            <person name="Lage O.M."/>
            <person name="Pohl T."/>
            <person name="Merkel B.J."/>
            <person name="Hornburger P."/>
            <person name="Mueller R.-W."/>
            <person name="Bruemmer F."/>
            <person name="Labrenz M."/>
            <person name="Spormann A.M."/>
            <person name="Op Den Camp H."/>
            <person name="Overmann J."/>
            <person name="Amann R."/>
            <person name="Jetten M.S.M."/>
            <person name="Mascher T."/>
            <person name="Medema M.H."/>
            <person name="Devos D.P."/>
            <person name="Kaster A.-K."/>
            <person name="Ovreas L."/>
            <person name="Rohde M."/>
            <person name="Galperin M.Y."/>
            <person name="Jogler C."/>
        </authorList>
    </citation>
    <scope>NUCLEOTIDE SEQUENCE [LARGE SCALE GENOMIC DNA]</scope>
    <source>
        <strain evidence="1 2">Enr8</strain>
    </source>
</reference>
<evidence type="ECO:0000313" key="1">
    <source>
        <dbReference type="EMBL" id="TWT32083.1"/>
    </source>
</evidence>
<sequence length="238" mass="27068">MVLTNLCEEFCATWGRTSISCDMCPHPMLSTEQNSVLQRFLSFSYPSRCSFETPRFEVAFFQPNPNESVDAYLSRRIFTSGIEVIVPDCQTDETHEPDGLDLFPSGEIGISRLHGTHDIVYDSISQVLERDALLESRDVEYLGTIELDPNLDRDDILDLLPSHTLYQPASDPRNIIMFCNDSVVICHNWCHYYIPNFMTIRPNFTMRAFGHSATQFLPLARDLGSAVTSFVPCDNPRL</sequence>
<protein>
    <submittedName>
        <fullName evidence="1">Uncharacterized protein</fullName>
    </submittedName>
</protein>
<dbReference type="EMBL" id="SJPF01000004">
    <property type="protein sequence ID" value="TWT32083.1"/>
    <property type="molecule type" value="Genomic_DNA"/>
</dbReference>
<dbReference type="AlphaFoldDB" id="A0A5C5V285"/>
<gene>
    <name evidence="1" type="ORF">Enr8_40090</name>
</gene>
<name>A0A5C5V285_9BACT</name>
<organism evidence="1 2">
    <name type="scientific">Blastopirellula retiformator</name>
    <dbReference type="NCBI Taxonomy" id="2527970"/>
    <lineage>
        <taxon>Bacteria</taxon>
        <taxon>Pseudomonadati</taxon>
        <taxon>Planctomycetota</taxon>
        <taxon>Planctomycetia</taxon>
        <taxon>Pirellulales</taxon>
        <taxon>Pirellulaceae</taxon>
        <taxon>Blastopirellula</taxon>
    </lineage>
</organism>
<comment type="caution">
    <text evidence="1">The sequence shown here is derived from an EMBL/GenBank/DDBJ whole genome shotgun (WGS) entry which is preliminary data.</text>
</comment>
<proteinExistence type="predicted"/>
<accession>A0A5C5V285</accession>
<dbReference type="Proteomes" id="UP000318878">
    <property type="component" value="Unassembled WGS sequence"/>
</dbReference>
<keyword evidence="2" id="KW-1185">Reference proteome</keyword>
<evidence type="ECO:0000313" key="2">
    <source>
        <dbReference type="Proteomes" id="UP000318878"/>
    </source>
</evidence>